<evidence type="ECO:0000256" key="8">
    <source>
        <dbReference type="ARBA" id="ARBA00022643"/>
    </source>
</evidence>
<evidence type="ECO:0000256" key="4">
    <source>
        <dbReference type="ARBA" id="ARBA00012105"/>
    </source>
</evidence>
<evidence type="ECO:0000256" key="6">
    <source>
        <dbReference type="ARBA" id="ARBA00018483"/>
    </source>
</evidence>
<dbReference type="GO" id="GO:0005524">
    <property type="term" value="F:ATP binding"/>
    <property type="evidence" value="ECO:0007669"/>
    <property type="project" value="UniProtKB-KW"/>
</dbReference>
<dbReference type="EC" id="2.7.1.26" evidence="4"/>
<accession>X1GPF4</accession>
<dbReference type="Gene3D" id="2.40.30.30">
    <property type="entry name" value="Riboflavin kinase-like"/>
    <property type="match status" value="1"/>
</dbReference>
<sequence length="250" mass="27554">LSPQTRLPFLTDLTQRINLLQNEGVEAIFTLSFTTELAQLSAHQFVSLLKKYLRMRGLVIGPDFALGQNREGNTDTLSTLGQDMNFSVMVISPVMINGELVSSTAIRNALANGDMKRVLNLVGRPFSLNGRVTSGAGRGVELGFPTANLDIDPGQALPAEGVYATWAHIDGQAYQSMTNIGQQPTFGGSQRVVEVYILDYHRNLYGRELKIDIMERLRGEKQFDTAAELKKQITEDIKRGRAILNSQGRG</sequence>
<dbReference type="FunFam" id="2.40.30.30:FF:000003">
    <property type="entry name" value="Riboflavin biosynthesis protein"/>
    <property type="match status" value="1"/>
</dbReference>
<keyword evidence="14" id="KW-0067">ATP-binding</keyword>
<evidence type="ECO:0000256" key="7">
    <source>
        <dbReference type="ARBA" id="ARBA00022630"/>
    </source>
</evidence>
<dbReference type="InterPro" id="IPR015864">
    <property type="entry name" value="FAD_synthase"/>
</dbReference>
<dbReference type="GO" id="GO:0006747">
    <property type="term" value="P:FAD biosynthetic process"/>
    <property type="evidence" value="ECO:0007669"/>
    <property type="project" value="UniProtKB-UniPathway"/>
</dbReference>
<keyword evidence="7" id="KW-0285">Flavoprotein</keyword>
<proteinExistence type="inferred from homology"/>
<organism evidence="17">
    <name type="scientific">marine sediment metagenome</name>
    <dbReference type="NCBI Taxonomy" id="412755"/>
    <lineage>
        <taxon>unclassified sequences</taxon>
        <taxon>metagenomes</taxon>
        <taxon>ecological metagenomes</taxon>
    </lineage>
</organism>
<dbReference type="AlphaFoldDB" id="X1GPF4"/>
<dbReference type="UniPathway" id="UPA00277">
    <property type="reaction ID" value="UER00407"/>
</dbReference>
<evidence type="ECO:0000256" key="13">
    <source>
        <dbReference type="ARBA" id="ARBA00022827"/>
    </source>
</evidence>
<reference evidence="17" key="1">
    <citation type="journal article" date="2014" name="Front. Microbiol.">
        <title>High frequency of phylogenetically diverse reductive dehalogenase-homologous genes in deep subseafloor sedimentary metagenomes.</title>
        <authorList>
            <person name="Kawai M."/>
            <person name="Futagami T."/>
            <person name="Toyoda A."/>
            <person name="Takaki Y."/>
            <person name="Nishi S."/>
            <person name="Hori S."/>
            <person name="Arai W."/>
            <person name="Tsubouchi T."/>
            <person name="Morono Y."/>
            <person name="Uchiyama I."/>
            <person name="Ito T."/>
            <person name="Fujiyama A."/>
            <person name="Inagaki F."/>
            <person name="Takami H."/>
        </authorList>
    </citation>
    <scope>NUCLEOTIDE SEQUENCE</scope>
    <source>
        <strain evidence="17">Expedition CK06-06</strain>
    </source>
</reference>
<evidence type="ECO:0000313" key="17">
    <source>
        <dbReference type="EMBL" id="GAH59776.1"/>
    </source>
</evidence>
<keyword evidence="11" id="KW-0547">Nucleotide-binding</keyword>
<evidence type="ECO:0000256" key="10">
    <source>
        <dbReference type="ARBA" id="ARBA00022695"/>
    </source>
</evidence>
<evidence type="ECO:0000256" key="3">
    <source>
        <dbReference type="ARBA" id="ARBA00010214"/>
    </source>
</evidence>
<dbReference type="InterPro" id="IPR002606">
    <property type="entry name" value="Riboflavin_kinase_bac"/>
</dbReference>
<evidence type="ECO:0000256" key="11">
    <source>
        <dbReference type="ARBA" id="ARBA00022741"/>
    </source>
</evidence>
<name>X1GPF4_9ZZZZ</name>
<evidence type="ECO:0000256" key="1">
    <source>
        <dbReference type="ARBA" id="ARBA00004726"/>
    </source>
</evidence>
<keyword evidence="8" id="KW-0288">FMN</keyword>
<dbReference type="NCBIfam" id="TIGR00083">
    <property type="entry name" value="ribF"/>
    <property type="match status" value="1"/>
</dbReference>
<comment type="pathway">
    <text evidence="1">Cofactor biosynthesis; FAD biosynthesis; FAD from FMN: step 1/1.</text>
</comment>
<evidence type="ECO:0000256" key="14">
    <source>
        <dbReference type="ARBA" id="ARBA00022840"/>
    </source>
</evidence>
<dbReference type="GO" id="GO:0003919">
    <property type="term" value="F:FMN adenylyltransferase activity"/>
    <property type="evidence" value="ECO:0007669"/>
    <property type="project" value="UniProtKB-EC"/>
</dbReference>
<keyword evidence="13" id="KW-0274">FAD</keyword>
<evidence type="ECO:0000256" key="2">
    <source>
        <dbReference type="ARBA" id="ARBA00005201"/>
    </source>
</evidence>
<dbReference type="UniPathway" id="UPA00276">
    <property type="reaction ID" value="UER00406"/>
</dbReference>
<comment type="similarity">
    <text evidence="3">Belongs to the RibF family.</text>
</comment>
<dbReference type="PANTHER" id="PTHR22749:SF6">
    <property type="entry name" value="RIBOFLAVIN KINASE"/>
    <property type="match status" value="1"/>
</dbReference>
<gene>
    <name evidence="17" type="ORF">S03H2_36941</name>
</gene>
<evidence type="ECO:0000256" key="12">
    <source>
        <dbReference type="ARBA" id="ARBA00022777"/>
    </source>
</evidence>
<comment type="caution">
    <text evidence="17">The sequence shown here is derived from an EMBL/GenBank/DDBJ whole genome shotgun (WGS) entry which is preliminary data.</text>
</comment>
<evidence type="ECO:0000256" key="15">
    <source>
        <dbReference type="ARBA" id="ARBA00023268"/>
    </source>
</evidence>
<evidence type="ECO:0000256" key="9">
    <source>
        <dbReference type="ARBA" id="ARBA00022679"/>
    </source>
</evidence>
<dbReference type="InterPro" id="IPR015865">
    <property type="entry name" value="Riboflavin_kinase_bac/euk"/>
</dbReference>
<dbReference type="GO" id="GO:0009398">
    <property type="term" value="P:FMN biosynthetic process"/>
    <property type="evidence" value="ECO:0007669"/>
    <property type="project" value="UniProtKB-UniPathway"/>
</dbReference>
<dbReference type="SMART" id="SM00904">
    <property type="entry name" value="Flavokinase"/>
    <property type="match status" value="1"/>
</dbReference>
<keyword evidence="12" id="KW-0418">Kinase</keyword>
<dbReference type="GO" id="GO:0009231">
    <property type="term" value="P:riboflavin biosynthetic process"/>
    <property type="evidence" value="ECO:0007669"/>
    <property type="project" value="InterPro"/>
</dbReference>
<feature type="non-terminal residue" evidence="17">
    <location>
        <position position="1"/>
    </location>
</feature>
<keyword evidence="9" id="KW-0808">Transferase</keyword>
<dbReference type="InterPro" id="IPR023465">
    <property type="entry name" value="Riboflavin_kinase_dom_sf"/>
</dbReference>
<dbReference type="SUPFAM" id="SSF52374">
    <property type="entry name" value="Nucleotidylyl transferase"/>
    <property type="match status" value="1"/>
</dbReference>
<dbReference type="EC" id="2.7.7.2" evidence="5"/>
<feature type="domain" description="Riboflavin kinase" evidence="16">
    <location>
        <begin position="121"/>
        <end position="245"/>
    </location>
</feature>
<dbReference type="PANTHER" id="PTHR22749">
    <property type="entry name" value="RIBOFLAVIN KINASE/FMN ADENYLYLTRANSFERASE"/>
    <property type="match status" value="1"/>
</dbReference>
<evidence type="ECO:0000256" key="5">
    <source>
        <dbReference type="ARBA" id="ARBA00012393"/>
    </source>
</evidence>
<dbReference type="Gene3D" id="3.40.50.620">
    <property type="entry name" value="HUPs"/>
    <property type="match status" value="1"/>
</dbReference>
<dbReference type="SUPFAM" id="SSF82114">
    <property type="entry name" value="Riboflavin kinase-like"/>
    <property type="match status" value="1"/>
</dbReference>
<dbReference type="InterPro" id="IPR014729">
    <property type="entry name" value="Rossmann-like_a/b/a_fold"/>
</dbReference>
<dbReference type="GO" id="GO:0008531">
    <property type="term" value="F:riboflavin kinase activity"/>
    <property type="evidence" value="ECO:0007669"/>
    <property type="project" value="UniProtKB-EC"/>
</dbReference>
<comment type="pathway">
    <text evidence="2">Cofactor biosynthesis; FMN biosynthesis; FMN from riboflavin (ATP route): step 1/1.</text>
</comment>
<dbReference type="InterPro" id="IPR023468">
    <property type="entry name" value="Riboflavin_kinase"/>
</dbReference>
<protein>
    <recommendedName>
        <fullName evidence="6">Bifunctional riboflavin kinase/FMN adenylyltransferase</fullName>
        <ecNumber evidence="4">2.7.1.26</ecNumber>
        <ecNumber evidence="5">2.7.7.2</ecNumber>
    </recommendedName>
</protein>
<dbReference type="Pfam" id="PF01687">
    <property type="entry name" value="Flavokinase"/>
    <property type="match status" value="1"/>
</dbReference>
<keyword evidence="15" id="KW-0511">Multifunctional enzyme</keyword>
<dbReference type="CDD" id="cd02064">
    <property type="entry name" value="FAD_synthetase_N"/>
    <property type="match status" value="1"/>
</dbReference>
<keyword evidence="10" id="KW-0548">Nucleotidyltransferase</keyword>
<dbReference type="EMBL" id="BARU01022705">
    <property type="protein sequence ID" value="GAH59776.1"/>
    <property type="molecule type" value="Genomic_DNA"/>
</dbReference>
<dbReference type="Pfam" id="PF06574">
    <property type="entry name" value="FAD_syn"/>
    <property type="match status" value="1"/>
</dbReference>
<evidence type="ECO:0000259" key="16">
    <source>
        <dbReference type="SMART" id="SM00904"/>
    </source>
</evidence>